<dbReference type="Proteomes" id="UP001595724">
    <property type="component" value="Unassembled WGS sequence"/>
</dbReference>
<feature type="transmembrane region" description="Helical" evidence="1">
    <location>
        <begin position="12"/>
        <end position="38"/>
    </location>
</feature>
<feature type="transmembrane region" description="Helical" evidence="1">
    <location>
        <begin position="66"/>
        <end position="90"/>
    </location>
</feature>
<keyword evidence="1" id="KW-1133">Transmembrane helix</keyword>
<keyword evidence="3" id="KW-1185">Reference proteome</keyword>
<evidence type="ECO:0000256" key="1">
    <source>
        <dbReference type="SAM" id="Phobius"/>
    </source>
</evidence>
<feature type="transmembrane region" description="Helical" evidence="1">
    <location>
        <begin position="136"/>
        <end position="155"/>
    </location>
</feature>
<keyword evidence="1" id="KW-0812">Transmembrane</keyword>
<gene>
    <name evidence="2" type="ORF">ACFOM9_06825</name>
</gene>
<proteinExistence type="predicted"/>
<feature type="transmembrane region" description="Helical" evidence="1">
    <location>
        <begin position="102"/>
        <end position="124"/>
    </location>
</feature>
<comment type="caution">
    <text evidence="2">The sequence shown here is derived from an EMBL/GenBank/DDBJ whole genome shotgun (WGS) entry which is preliminary data.</text>
</comment>
<dbReference type="RefSeq" id="WP_386708018.1">
    <property type="nucleotide sequence ID" value="NZ_JBHRYF010000002.1"/>
</dbReference>
<evidence type="ECO:0000313" key="3">
    <source>
        <dbReference type="Proteomes" id="UP001595724"/>
    </source>
</evidence>
<organism evidence="2 3">
    <name type="scientific">Luteimonas notoginsengisoli</name>
    <dbReference type="NCBI Taxonomy" id="1578200"/>
    <lineage>
        <taxon>Bacteria</taxon>
        <taxon>Pseudomonadati</taxon>
        <taxon>Pseudomonadota</taxon>
        <taxon>Gammaproteobacteria</taxon>
        <taxon>Lysobacterales</taxon>
        <taxon>Lysobacteraceae</taxon>
        <taxon>Luteimonas</taxon>
    </lineage>
</organism>
<reference evidence="3" key="1">
    <citation type="journal article" date="2019" name="Int. J. Syst. Evol. Microbiol.">
        <title>The Global Catalogue of Microorganisms (GCM) 10K type strain sequencing project: providing services to taxonomists for standard genome sequencing and annotation.</title>
        <authorList>
            <consortium name="The Broad Institute Genomics Platform"/>
            <consortium name="The Broad Institute Genome Sequencing Center for Infectious Disease"/>
            <person name="Wu L."/>
            <person name="Ma J."/>
        </authorList>
    </citation>
    <scope>NUCLEOTIDE SEQUENCE [LARGE SCALE GENOMIC DNA]</scope>
    <source>
        <strain evidence="3">KCTC 42211</strain>
    </source>
</reference>
<evidence type="ECO:0008006" key="4">
    <source>
        <dbReference type="Google" id="ProtNLM"/>
    </source>
</evidence>
<keyword evidence="1" id="KW-0472">Membrane</keyword>
<evidence type="ECO:0000313" key="2">
    <source>
        <dbReference type="EMBL" id="MFC3659791.1"/>
    </source>
</evidence>
<accession>A0ABV7UT43</accession>
<protein>
    <recommendedName>
        <fullName evidence="4">DUF1440 domain-containing protein</fullName>
    </recommendedName>
</protein>
<name>A0ABV7UT43_9GAMM</name>
<sequence>MPNHVIDARADRLTLAAHWTLGGIAVGTLDLAFAWAFWQPHGVGLARILQSISAGVLGNASFNGGLATVALGAGLHYFIACMFVVAYFLASLRVAALRRRPVACGLAYGVLLYLVMNFVVLPLSATGLPDFGNVPWVASSVVMHAVFGLMCGLCVRWSAIRAEAMPTRADAPPTPV</sequence>
<dbReference type="EMBL" id="JBHRYF010000002">
    <property type="protein sequence ID" value="MFC3659791.1"/>
    <property type="molecule type" value="Genomic_DNA"/>
</dbReference>